<keyword evidence="3" id="KW-1185">Reference proteome</keyword>
<accession>A0AAN9PJR6</accession>
<reference evidence="2 3" key="1">
    <citation type="submission" date="2024-01" db="EMBL/GenBank/DDBJ databases">
        <title>The genomes of 5 underutilized Papilionoideae crops provide insights into root nodulation and disease resistance.</title>
        <authorList>
            <person name="Yuan L."/>
        </authorList>
    </citation>
    <scope>NUCLEOTIDE SEQUENCE [LARGE SCALE GENOMIC DNA]</scope>
    <source>
        <strain evidence="2">LY-2023</strain>
        <tissue evidence="2">Leaf</tissue>
    </source>
</reference>
<organism evidence="2 3">
    <name type="scientific">Clitoria ternatea</name>
    <name type="common">Butterfly pea</name>
    <dbReference type="NCBI Taxonomy" id="43366"/>
    <lineage>
        <taxon>Eukaryota</taxon>
        <taxon>Viridiplantae</taxon>
        <taxon>Streptophyta</taxon>
        <taxon>Embryophyta</taxon>
        <taxon>Tracheophyta</taxon>
        <taxon>Spermatophyta</taxon>
        <taxon>Magnoliopsida</taxon>
        <taxon>eudicotyledons</taxon>
        <taxon>Gunneridae</taxon>
        <taxon>Pentapetalae</taxon>
        <taxon>rosids</taxon>
        <taxon>fabids</taxon>
        <taxon>Fabales</taxon>
        <taxon>Fabaceae</taxon>
        <taxon>Papilionoideae</taxon>
        <taxon>50 kb inversion clade</taxon>
        <taxon>NPAAA clade</taxon>
        <taxon>indigoferoid/millettioid clade</taxon>
        <taxon>Phaseoleae</taxon>
        <taxon>Clitoria</taxon>
    </lineage>
</organism>
<evidence type="ECO:0000313" key="3">
    <source>
        <dbReference type="Proteomes" id="UP001359559"/>
    </source>
</evidence>
<dbReference type="AlphaFoldDB" id="A0AAN9PJR6"/>
<evidence type="ECO:0000256" key="1">
    <source>
        <dbReference type="SAM" id="MobiDB-lite"/>
    </source>
</evidence>
<feature type="region of interest" description="Disordered" evidence="1">
    <location>
        <begin position="68"/>
        <end position="89"/>
    </location>
</feature>
<dbReference type="EMBL" id="JAYKXN010000003">
    <property type="protein sequence ID" value="KAK7300693.1"/>
    <property type="molecule type" value="Genomic_DNA"/>
</dbReference>
<dbReference type="Proteomes" id="UP001359559">
    <property type="component" value="Unassembled WGS sequence"/>
</dbReference>
<evidence type="ECO:0000313" key="2">
    <source>
        <dbReference type="EMBL" id="KAK7300693.1"/>
    </source>
</evidence>
<name>A0AAN9PJR6_CLITE</name>
<proteinExistence type="predicted"/>
<gene>
    <name evidence="2" type="ORF">RJT34_11541</name>
</gene>
<protein>
    <submittedName>
        <fullName evidence="2">Uncharacterized protein</fullName>
    </submittedName>
</protein>
<feature type="compositionally biased region" description="Basic and acidic residues" evidence="1">
    <location>
        <begin position="76"/>
        <end position="89"/>
    </location>
</feature>
<sequence length="89" mass="9524">MAAARSYTAILIAISLLLLVTFSSIVKQGALIVALQPHTRSHACFSARSVVPNASVFLLVPMATSKSALATTAGRQRKEDPNALKEKFR</sequence>
<comment type="caution">
    <text evidence="2">The sequence shown here is derived from an EMBL/GenBank/DDBJ whole genome shotgun (WGS) entry which is preliminary data.</text>
</comment>